<gene>
    <name evidence="1" type="ORF">LOK49_LG07G00650</name>
</gene>
<accession>A0ACC0H1U8</accession>
<dbReference type="Proteomes" id="UP001060215">
    <property type="component" value="Chromosome 7"/>
</dbReference>
<name>A0ACC0H1U8_9ERIC</name>
<proteinExistence type="predicted"/>
<protein>
    <submittedName>
        <fullName evidence="1">Oleosin 1</fullName>
    </submittedName>
</protein>
<organism evidence="1 2">
    <name type="scientific">Camellia lanceoleosa</name>
    <dbReference type="NCBI Taxonomy" id="1840588"/>
    <lineage>
        <taxon>Eukaryota</taxon>
        <taxon>Viridiplantae</taxon>
        <taxon>Streptophyta</taxon>
        <taxon>Embryophyta</taxon>
        <taxon>Tracheophyta</taxon>
        <taxon>Spermatophyta</taxon>
        <taxon>Magnoliopsida</taxon>
        <taxon>eudicotyledons</taxon>
        <taxon>Gunneridae</taxon>
        <taxon>Pentapetalae</taxon>
        <taxon>asterids</taxon>
        <taxon>Ericales</taxon>
        <taxon>Theaceae</taxon>
        <taxon>Camellia</taxon>
    </lineage>
</organism>
<dbReference type="EMBL" id="CM045764">
    <property type="protein sequence ID" value="KAI8007472.1"/>
    <property type="molecule type" value="Genomic_DNA"/>
</dbReference>
<comment type="caution">
    <text evidence="1">The sequence shown here is derived from an EMBL/GenBank/DDBJ whole genome shotgun (WGS) entry which is preliminary data.</text>
</comment>
<reference evidence="1 2" key="1">
    <citation type="journal article" date="2022" name="Plant J.">
        <title>Chromosome-level genome of Camellia lanceoleosa provides a valuable resource for understanding genome evolution and self-incompatibility.</title>
        <authorList>
            <person name="Gong W."/>
            <person name="Xiao S."/>
            <person name="Wang L."/>
            <person name="Liao Z."/>
            <person name="Chang Y."/>
            <person name="Mo W."/>
            <person name="Hu G."/>
            <person name="Li W."/>
            <person name="Zhao G."/>
            <person name="Zhu H."/>
            <person name="Hu X."/>
            <person name="Ji K."/>
            <person name="Xiang X."/>
            <person name="Song Q."/>
            <person name="Yuan D."/>
            <person name="Jin S."/>
            <person name="Zhang L."/>
        </authorList>
    </citation>
    <scope>NUCLEOTIDE SEQUENCE [LARGE SCALE GENOMIC DNA]</scope>
    <source>
        <strain evidence="1">SQ_2022a</strain>
    </source>
</reference>
<evidence type="ECO:0000313" key="2">
    <source>
        <dbReference type="Proteomes" id="UP001060215"/>
    </source>
</evidence>
<evidence type="ECO:0000313" key="1">
    <source>
        <dbReference type="EMBL" id="KAI8007472.1"/>
    </source>
</evidence>
<sequence>MAEIYPQQQQPTTEPRSHQVAKAATAATACGSLLILSALTLAGTVVALTLATPLLVIFSPVLVPAAIAVCLLILGFVASGGFGLAAVSVLSWIYRYVTGKQPPGAEQLDYARMKLASKAREMKDKAELFGQQHVTGSQQAW</sequence>
<keyword evidence="2" id="KW-1185">Reference proteome</keyword>